<comment type="subcellular location">
    <subcellularLocation>
        <location evidence="1">Membrane</location>
        <topology evidence="1">Multi-pass membrane protein</topology>
    </subcellularLocation>
</comment>
<feature type="transmembrane region" description="Helical" evidence="6">
    <location>
        <begin position="324"/>
        <end position="353"/>
    </location>
</feature>
<dbReference type="AlphaFoldDB" id="A0A0D2MFT4"/>
<comment type="similarity">
    <text evidence="5">Belongs to the FNT transporter (TC 1.A.16) family.</text>
</comment>
<protein>
    <submittedName>
        <fullName evidence="7">Uncharacterized protein</fullName>
    </submittedName>
</protein>
<accession>A0A0D2MFT4</accession>
<dbReference type="Proteomes" id="UP000054498">
    <property type="component" value="Unassembled WGS sequence"/>
</dbReference>
<evidence type="ECO:0000313" key="7">
    <source>
        <dbReference type="EMBL" id="KIY93965.1"/>
    </source>
</evidence>
<dbReference type="STRING" id="145388.A0A0D2MFT4"/>
<feature type="transmembrane region" description="Helical" evidence="6">
    <location>
        <begin position="365"/>
        <end position="385"/>
    </location>
</feature>
<evidence type="ECO:0000256" key="4">
    <source>
        <dbReference type="ARBA" id="ARBA00023136"/>
    </source>
</evidence>
<organism evidence="7 8">
    <name type="scientific">Monoraphidium neglectum</name>
    <dbReference type="NCBI Taxonomy" id="145388"/>
    <lineage>
        <taxon>Eukaryota</taxon>
        <taxon>Viridiplantae</taxon>
        <taxon>Chlorophyta</taxon>
        <taxon>core chlorophytes</taxon>
        <taxon>Chlorophyceae</taxon>
        <taxon>CS clade</taxon>
        <taxon>Sphaeropleales</taxon>
        <taxon>Selenastraceae</taxon>
        <taxon>Monoraphidium</taxon>
    </lineage>
</organism>
<feature type="transmembrane region" description="Helical" evidence="6">
    <location>
        <begin position="281"/>
        <end position="304"/>
    </location>
</feature>
<dbReference type="Gene3D" id="2.60.120.620">
    <property type="entry name" value="q2cbj1_9rhob like domain"/>
    <property type="match status" value="1"/>
</dbReference>
<dbReference type="EMBL" id="KK104405">
    <property type="protein sequence ID" value="KIY93965.1"/>
    <property type="molecule type" value="Genomic_DNA"/>
</dbReference>
<dbReference type="OrthoDB" id="5952526at2759"/>
<evidence type="ECO:0000256" key="3">
    <source>
        <dbReference type="ARBA" id="ARBA00022989"/>
    </source>
</evidence>
<keyword evidence="8" id="KW-1185">Reference proteome</keyword>
<proteinExistence type="inferred from homology"/>
<keyword evidence="2 6" id="KW-0812">Transmembrane</keyword>
<dbReference type="GO" id="GO:0005886">
    <property type="term" value="C:plasma membrane"/>
    <property type="evidence" value="ECO:0007669"/>
    <property type="project" value="TreeGrafter"/>
</dbReference>
<name>A0A0D2MFT4_9CHLO</name>
<sequence length="405" mass="40744">MSNTDLSRSYFNREPGRPVFVSLLVYLDDSWPKDHDAETLVLDAATDCGLLIRPKPGRAVLMHQDAVHRLSAPSAGAGRPRYSLVWKLVMLPKPPGDVTAGGEAAAAPAALEGSAGTAGRGGGAWGLGGALCLSRPEWGEATYFGSAARLQALVRGAGKRGDRGGGGAGARGGVGAGARGGVGAGPRRIAGLCGAAARQPAPAARRRVSVRIAEVSEAVAAANGVATNGVPKIVIPPPAPAPAPAPVISPEAFRDIVPPAKAYETVVGLGAARTTMPWQKVLFMGVLAGIYIGLGGLLLLTVGGNCPGLAASNPGLQKMVVGSFGLPVGLILVMVCGAELFTGNVALMTAAAIERKATLQQVASNWALSFTGNMLGAALLVWIVAATGLMTPASSAGPILEGRAA</sequence>
<reference evidence="7 8" key="1">
    <citation type="journal article" date="2013" name="BMC Genomics">
        <title>Reconstruction of the lipid metabolism for the microalga Monoraphidium neglectum from its genome sequence reveals characteristics suitable for biofuel production.</title>
        <authorList>
            <person name="Bogen C."/>
            <person name="Al-Dilaimi A."/>
            <person name="Albersmeier A."/>
            <person name="Wichmann J."/>
            <person name="Grundmann M."/>
            <person name="Rupp O."/>
            <person name="Lauersen K.J."/>
            <person name="Blifernez-Klassen O."/>
            <person name="Kalinowski J."/>
            <person name="Goesmann A."/>
            <person name="Mussgnug J.H."/>
            <person name="Kruse O."/>
        </authorList>
    </citation>
    <scope>NUCLEOTIDE SEQUENCE [LARGE SCALE GENOMIC DNA]</scope>
    <source>
        <strain evidence="7 8">SAG 48.87</strain>
    </source>
</reference>
<dbReference type="InterPro" id="IPR023271">
    <property type="entry name" value="Aquaporin-like"/>
</dbReference>
<dbReference type="PANTHER" id="PTHR30520">
    <property type="entry name" value="FORMATE TRANSPORTER-RELATED"/>
    <property type="match status" value="1"/>
</dbReference>
<evidence type="ECO:0000256" key="5">
    <source>
        <dbReference type="ARBA" id="ARBA00049660"/>
    </source>
</evidence>
<gene>
    <name evidence="7" type="ORF">MNEG_13997</name>
</gene>
<evidence type="ECO:0000256" key="1">
    <source>
        <dbReference type="ARBA" id="ARBA00004141"/>
    </source>
</evidence>
<dbReference type="GeneID" id="25731515"/>
<evidence type="ECO:0000313" key="8">
    <source>
        <dbReference type="Proteomes" id="UP000054498"/>
    </source>
</evidence>
<dbReference type="InterPro" id="IPR024002">
    <property type="entry name" value="For/NO2_transpt_CS"/>
</dbReference>
<keyword evidence="3 6" id="KW-1133">Transmembrane helix</keyword>
<dbReference type="Pfam" id="PF01226">
    <property type="entry name" value="Form_Nir_trans"/>
    <property type="match status" value="1"/>
</dbReference>
<dbReference type="PROSITE" id="PS01005">
    <property type="entry name" value="FORMATE_NITRITE_TP_1"/>
    <property type="match status" value="1"/>
</dbReference>
<keyword evidence="4 6" id="KW-0472">Membrane</keyword>
<dbReference type="KEGG" id="mng:MNEG_13997"/>
<evidence type="ECO:0000256" key="6">
    <source>
        <dbReference type="SAM" id="Phobius"/>
    </source>
</evidence>
<dbReference type="PANTHER" id="PTHR30520:SF6">
    <property type="entry name" value="FORMATE_NITRATE FAMILY TRANSPORTER (EUROFUNG)"/>
    <property type="match status" value="1"/>
</dbReference>
<dbReference type="RefSeq" id="XP_013892985.1">
    <property type="nucleotide sequence ID" value="XM_014037531.1"/>
</dbReference>
<dbReference type="Gene3D" id="1.20.1080.10">
    <property type="entry name" value="Glycerol uptake facilitator protein"/>
    <property type="match status" value="1"/>
</dbReference>
<dbReference type="GO" id="GO:0015499">
    <property type="term" value="F:formate transmembrane transporter activity"/>
    <property type="evidence" value="ECO:0007669"/>
    <property type="project" value="TreeGrafter"/>
</dbReference>
<dbReference type="InterPro" id="IPR000292">
    <property type="entry name" value="For/NO2_transpt"/>
</dbReference>
<evidence type="ECO:0000256" key="2">
    <source>
        <dbReference type="ARBA" id="ARBA00022692"/>
    </source>
</evidence>